<evidence type="ECO:0000256" key="8">
    <source>
        <dbReference type="ARBA" id="ARBA00022741"/>
    </source>
</evidence>
<accession>A0A1M5EFZ6</accession>
<dbReference type="NCBIfam" id="TIGR00682">
    <property type="entry name" value="lpxK"/>
    <property type="match status" value="1"/>
</dbReference>
<dbReference type="GO" id="GO:0009245">
    <property type="term" value="P:lipid A biosynthetic process"/>
    <property type="evidence" value="ECO:0007669"/>
    <property type="project" value="UniProtKB-UniRule"/>
</dbReference>
<evidence type="ECO:0000256" key="9">
    <source>
        <dbReference type="ARBA" id="ARBA00022777"/>
    </source>
</evidence>
<evidence type="ECO:0000256" key="5">
    <source>
        <dbReference type="ARBA" id="ARBA00022516"/>
    </source>
</evidence>
<dbReference type="SUPFAM" id="SSF52540">
    <property type="entry name" value="P-loop containing nucleoside triphosphate hydrolases"/>
    <property type="match status" value="1"/>
</dbReference>
<keyword evidence="6 13" id="KW-0441">Lipid A biosynthesis</keyword>
<dbReference type="GO" id="GO:0005886">
    <property type="term" value="C:plasma membrane"/>
    <property type="evidence" value="ECO:0007669"/>
    <property type="project" value="TreeGrafter"/>
</dbReference>
<dbReference type="InterPro" id="IPR003758">
    <property type="entry name" value="LpxK"/>
</dbReference>
<dbReference type="PANTHER" id="PTHR42724">
    <property type="entry name" value="TETRAACYLDISACCHARIDE 4'-KINASE"/>
    <property type="match status" value="1"/>
</dbReference>
<comment type="similarity">
    <text evidence="13">Belongs to the LpxK family.</text>
</comment>
<gene>
    <name evidence="13" type="primary">lpxK</name>
    <name evidence="14" type="ORF">SAMN05444274_10915</name>
</gene>
<dbReference type="HAMAP" id="MF_00409">
    <property type="entry name" value="LpxK"/>
    <property type="match status" value="1"/>
</dbReference>
<comment type="function">
    <text evidence="1 13">Transfers the gamma-phosphate of ATP to the 4'-position of a tetraacyldisaccharide 1-phosphate intermediate (termed DS-1-P) to form tetraacyldisaccharide 1,4'-bis-phosphate (lipid IVA).</text>
</comment>
<evidence type="ECO:0000313" key="15">
    <source>
        <dbReference type="Proteomes" id="UP000184164"/>
    </source>
</evidence>
<keyword evidence="7 13" id="KW-0808">Transferase</keyword>
<evidence type="ECO:0000256" key="11">
    <source>
        <dbReference type="ARBA" id="ARBA00023098"/>
    </source>
</evidence>
<organism evidence="14 15">
    <name type="scientific">Mariniphaga anaerophila</name>
    <dbReference type="NCBI Taxonomy" id="1484053"/>
    <lineage>
        <taxon>Bacteria</taxon>
        <taxon>Pseudomonadati</taxon>
        <taxon>Bacteroidota</taxon>
        <taxon>Bacteroidia</taxon>
        <taxon>Marinilabiliales</taxon>
        <taxon>Prolixibacteraceae</taxon>
        <taxon>Mariniphaga</taxon>
    </lineage>
</organism>
<dbReference type="OrthoDB" id="9766423at2"/>
<dbReference type="InterPro" id="IPR027417">
    <property type="entry name" value="P-loop_NTPase"/>
</dbReference>
<evidence type="ECO:0000256" key="7">
    <source>
        <dbReference type="ARBA" id="ARBA00022679"/>
    </source>
</evidence>
<dbReference type="UniPathway" id="UPA00359">
    <property type="reaction ID" value="UER00482"/>
</dbReference>
<dbReference type="AlphaFoldDB" id="A0A1M5EFZ6"/>
<dbReference type="STRING" id="1484053.SAMN05444274_10915"/>
<evidence type="ECO:0000256" key="10">
    <source>
        <dbReference type="ARBA" id="ARBA00022840"/>
    </source>
</evidence>
<dbReference type="EC" id="2.7.1.130" evidence="3 13"/>
<evidence type="ECO:0000313" key="14">
    <source>
        <dbReference type="EMBL" id="SHF77982.1"/>
    </source>
</evidence>
<dbReference type="Proteomes" id="UP000184164">
    <property type="component" value="Unassembled WGS sequence"/>
</dbReference>
<evidence type="ECO:0000256" key="1">
    <source>
        <dbReference type="ARBA" id="ARBA00002274"/>
    </source>
</evidence>
<evidence type="ECO:0000256" key="3">
    <source>
        <dbReference type="ARBA" id="ARBA00012071"/>
    </source>
</evidence>
<keyword evidence="15" id="KW-1185">Reference proteome</keyword>
<reference evidence="14 15" key="1">
    <citation type="submission" date="2016-11" db="EMBL/GenBank/DDBJ databases">
        <authorList>
            <person name="Jaros S."/>
            <person name="Januszkiewicz K."/>
            <person name="Wedrychowicz H."/>
        </authorList>
    </citation>
    <scope>NUCLEOTIDE SEQUENCE [LARGE SCALE GENOMIC DNA]</scope>
    <source>
        <strain evidence="14 15">DSM 26910</strain>
    </source>
</reference>
<feature type="binding site" evidence="13">
    <location>
        <begin position="45"/>
        <end position="52"/>
    </location>
    <ligand>
        <name>ATP</name>
        <dbReference type="ChEBI" id="CHEBI:30616"/>
    </ligand>
</feature>
<sequence>MLKILLYPFAFLYGVGVYVRNRLYDLNLIKSKEFDLPVISIGNITVGGTGKTPHVEYLVELLKEKFEVATLSRGYKRKTKGFKQVEIDSAVSEAGDEPLQIKKKFPEITVSVCEDRVEGVEKLLDSPDIKSPDVVLLDDAFQHRRITPGINILLIDYNRPIKKDNLLPAGRLRESAVQMRRANIIIFTKCPHGEVTPIMRRILQKEVKLKPYQELFFTTFEYEKIKPVFSDAGTQPDLSEKGLTAFLVVTGVAFPRLIPQYLRQFASETDFIQFPDHHYYSADDIQQIMNKFNKLKTSKKIIVTTEKDAVRFAGMPELDEQFKSVLYYLPVKVQFLDEEGKMFNKKILNYVGENKSNRDLHRRKNQSPA</sequence>
<evidence type="ECO:0000256" key="2">
    <source>
        <dbReference type="ARBA" id="ARBA00004870"/>
    </source>
</evidence>
<evidence type="ECO:0000256" key="4">
    <source>
        <dbReference type="ARBA" id="ARBA00016436"/>
    </source>
</evidence>
<dbReference type="GO" id="GO:0009029">
    <property type="term" value="F:lipid-A 4'-kinase activity"/>
    <property type="evidence" value="ECO:0007669"/>
    <property type="project" value="UniProtKB-UniRule"/>
</dbReference>
<dbReference type="RefSeq" id="WP_073002991.1">
    <property type="nucleotide sequence ID" value="NZ_FQUM01000009.1"/>
</dbReference>
<evidence type="ECO:0000256" key="6">
    <source>
        <dbReference type="ARBA" id="ARBA00022556"/>
    </source>
</evidence>
<evidence type="ECO:0000256" key="13">
    <source>
        <dbReference type="HAMAP-Rule" id="MF_00409"/>
    </source>
</evidence>
<proteinExistence type="inferred from homology"/>
<keyword evidence="11 13" id="KW-0443">Lipid metabolism</keyword>
<dbReference type="PANTHER" id="PTHR42724:SF1">
    <property type="entry name" value="TETRAACYLDISACCHARIDE 4'-KINASE, MITOCHONDRIAL-RELATED"/>
    <property type="match status" value="1"/>
</dbReference>
<keyword evidence="5 13" id="KW-0444">Lipid biosynthesis</keyword>
<dbReference type="GO" id="GO:0009244">
    <property type="term" value="P:lipopolysaccharide core region biosynthetic process"/>
    <property type="evidence" value="ECO:0007669"/>
    <property type="project" value="TreeGrafter"/>
</dbReference>
<keyword evidence="8 13" id="KW-0547">Nucleotide-binding</keyword>
<dbReference type="Pfam" id="PF02606">
    <property type="entry name" value="LpxK"/>
    <property type="match status" value="1"/>
</dbReference>
<protein>
    <recommendedName>
        <fullName evidence="4 13">Tetraacyldisaccharide 4'-kinase</fullName>
        <ecNumber evidence="3 13">2.7.1.130</ecNumber>
    </recommendedName>
    <alternativeName>
        <fullName evidence="12 13">Lipid A 4'-kinase</fullName>
    </alternativeName>
</protein>
<evidence type="ECO:0000256" key="12">
    <source>
        <dbReference type="ARBA" id="ARBA00029757"/>
    </source>
</evidence>
<dbReference type="EMBL" id="FQUM01000009">
    <property type="protein sequence ID" value="SHF77982.1"/>
    <property type="molecule type" value="Genomic_DNA"/>
</dbReference>
<name>A0A1M5EFZ6_9BACT</name>
<dbReference type="GO" id="GO:0005524">
    <property type="term" value="F:ATP binding"/>
    <property type="evidence" value="ECO:0007669"/>
    <property type="project" value="UniProtKB-UniRule"/>
</dbReference>
<keyword evidence="10 13" id="KW-0067">ATP-binding</keyword>
<comment type="catalytic activity">
    <reaction evidence="13">
        <text>a lipid A disaccharide + ATP = a lipid IVA + ADP + H(+)</text>
        <dbReference type="Rhea" id="RHEA:67840"/>
        <dbReference type="ChEBI" id="CHEBI:15378"/>
        <dbReference type="ChEBI" id="CHEBI:30616"/>
        <dbReference type="ChEBI" id="CHEBI:176343"/>
        <dbReference type="ChEBI" id="CHEBI:176425"/>
        <dbReference type="ChEBI" id="CHEBI:456216"/>
        <dbReference type="EC" id="2.7.1.130"/>
    </reaction>
</comment>
<comment type="pathway">
    <text evidence="2 13">Glycolipid biosynthesis; lipid IV(A) biosynthesis; lipid IV(A) from (3R)-3-hydroxytetradecanoyl-[acyl-carrier-protein] and UDP-N-acetyl-alpha-D-glucosamine: step 6/6.</text>
</comment>
<keyword evidence="9 13" id="KW-0418">Kinase</keyword>